<gene>
    <name evidence="1" type="ORF">HY57_13720</name>
</gene>
<dbReference type="EMBL" id="CP008884">
    <property type="protein sequence ID" value="AIF48232.1"/>
    <property type="molecule type" value="Genomic_DNA"/>
</dbReference>
<organism evidence="1 2">
    <name type="scientific">Dyella japonica A8</name>
    <dbReference type="NCBI Taxonomy" id="1217721"/>
    <lineage>
        <taxon>Bacteria</taxon>
        <taxon>Pseudomonadati</taxon>
        <taxon>Pseudomonadota</taxon>
        <taxon>Gammaproteobacteria</taxon>
        <taxon>Lysobacterales</taxon>
        <taxon>Rhodanobacteraceae</taxon>
        <taxon>Dyella</taxon>
    </lineage>
</organism>
<reference evidence="1 2" key="1">
    <citation type="submission" date="2014-07" db="EMBL/GenBank/DDBJ databases">
        <title>Complete Genome Sequence of Dyella japonica Strain A8 Isolated from Malaysian Tropical Soil.</title>
        <authorList>
            <person name="Hui R.K.H."/>
            <person name="Chen J.-W."/>
            <person name="Chan K.-G."/>
            <person name="Leung F.C.C."/>
        </authorList>
    </citation>
    <scope>NUCLEOTIDE SEQUENCE [LARGE SCALE GENOMIC DNA]</scope>
    <source>
        <strain evidence="1 2">A8</strain>
    </source>
</reference>
<dbReference type="Proteomes" id="UP000027987">
    <property type="component" value="Chromosome"/>
</dbReference>
<dbReference type="HOGENOM" id="CLU_2092946_0_0_6"/>
<protein>
    <submittedName>
        <fullName evidence="1">Uncharacterized protein</fullName>
    </submittedName>
</protein>
<keyword evidence="2" id="KW-1185">Reference proteome</keyword>
<evidence type="ECO:0000313" key="2">
    <source>
        <dbReference type="Proteomes" id="UP000027987"/>
    </source>
</evidence>
<accession>A0A075K3F5</accession>
<proteinExistence type="predicted"/>
<name>A0A075K3F5_9GAMM</name>
<dbReference type="KEGG" id="dja:HY57_13720"/>
<evidence type="ECO:0000313" key="1">
    <source>
        <dbReference type="EMBL" id="AIF48232.1"/>
    </source>
</evidence>
<dbReference type="AlphaFoldDB" id="A0A075K3F5"/>
<sequence length="116" mass="11978">MALGALALDPNPPKIDDKTPTRKIVLIADGCTRWTANQQKPMAIGIALGLLDDGDMSAAAVGAEKIVSQGGATVTADTQRFVVDEALMNTAAVLQPITFLGIVARNANQQLGGGHL</sequence>